<gene>
    <name evidence="1" type="ORF">L1987_38564</name>
</gene>
<dbReference type="EMBL" id="CM042029">
    <property type="protein sequence ID" value="KAI3795904.1"/>
    <property type="molecule type" value="Genomic_DNA"/>
</dbReference>
<dbReference type="Proteomes" id="UP001056120">
    <property type="component" value="Linkage Group LG12"/>
</dbReference>
<organism evidence="1 2">
    <name type="scientific">Smallanthus sonchifolius</name>
    <dbReference type="NCBI Taxonomy" id="185202"/>
    <lineage>
        <taxon>Eukaryota</taxon>
        <taxon>Viridiplantae</taxon>
        <taxon>Streptophyta</taxon>
        <taxon>Embryophyta</taxon>
        <taxon>Tracheophyta</taxon>
        <taxon>Spermatophyta</taxon>
        <taxon>Magnoliopsida</taxon>
        <taxon>eudicotyledons</taxon>
        <taxon>Gunneridae</taxon>
        <taxon>Pentapetalae</taxon>
        <taxon>asterids</taxon>
        <taxon>campanulids</taxon>
        <taxon>Asterales</taxon>
        <taxon>Asteraceae</taxon>
        <taxon>Asteroideae</taxon>
        <taxon>Heliantheae alliance</taxon>
        <taxon>Millerieae</taxon>
        <taxon>Smallanthus</taxon>
    </lineage>
</organism>
<protein>
    <submittedName>
        <fullName evidence="1">Uncharacterized protein</fullName>
    </submittedName>
</protein>
<evidence type="ECO:0000313" key="2">
    <source>
        <dbReference type="Proteomes" id="UP001056120"/>
    </source>
</evidence>
<keyword evidence="2" id="KW-1185">Reference proteome</keyword>
<reference evidence="1 2" key="2">
    <citation type="journal article" date="2022" name="Mol. Ecol. Resour.">
        <title>The genomes of chicory, endive, great burdock and yacon provide insights into Asteraceae paleo-polyploidization history and plant inulin production.</title>
        <authorList>
            <person name="Fan W."/>
            <person name="Wang S."/>
            <person name="Wang H."/>
            <person name="Wang A."/>
            <person name="Jiang F."/>
            <person name="Liu H."/>
            <person name="Zhao H."/>
            <person name="Xu D."/>
            <person name="Zhang Y."/>
        </authorList>
    </citation>
    <scope>NUCLEOTIDE SEQUENCE [LARGE SCALE GENOMIC DNA]</scope>
    <source>
        <strain evidence="2">cv. Yunnan</strain>
        <tissue evidence="1">Leaves</tissue>
    </source>
</reference>
<accession>A0ACB9HJL0</accession>
<evidence type="ECO:0000313" key="1">
    <source>
        <dbReference type="EMBL" id="KAI3795904.1"/>
    </source>
</evidence>
<name>A0ACB9HJL0_9ASTR</name>
<comment type="caution">
    <text evidence="1">The sequence shown here is derived from an EMBL/GenBank/DDBJ whole genome shotgun (WGS) entry which is preliminary data.</text>
</comment>
<reference evidence="2" key="1">
    <citation type="journal article" date="2022" name="Mol. Ecol. Resour.">
        <title>The genomes of chicory, endive, great burdock and yacon provide insights into Asteraceae palaeo-polyploidization history and plant inulin production.</title>
        <authorList>
            <person name="Fan W."/>
            <person name="Wang S."/>
            <person name="Wang H."/>
            <person name="Wang A."/>
            <person name="Jiang F."/>
            <person name="Liu H."/>
            <person name="Zhao H."/>
            <person name="Xu D."/>
            <person name="Zhang Y."/>
        </authorList>
    </citation>
    <scope>NUCLEOTIDE SEQUENCE [LARGE SCALE GENOMIC DNA]</scope>
    <source>
        <strain evidence="2">cv. Yunnan</strain>
    </source>
</reference>
<proteinExistence type="predicted"/>
<sequence length="1424" mass="163744">MPHISETPSDFKPRFGFQEHCRPSESSQPPVRSTPDLLKSVMKETPFNSSAVSSFRDRGDCSSVAVNLNDSFEFREDPTFWKDHNVQVIIRVRPLSSSEMAVQGPSRCVKQGSSQTITWTGPPEARFTFDHVADEHVSQEMLFKVAGVPMVENCMGGYNSCMFAYGQTGSGKTHTMLGDIDGGSRRHSVNSGMTPRVFEYLFTRIQRDREARRDEKIQYTCKCSFLEIYNEQILDLLDPSSTNLQIREDTKKGVYVDNLKEIEVTSARDVIQQLIQGAANRKVASTNMNRASSRSHSVFTCIIESKWDSQGVTHHRFARLNLVDLAGSERQKSSGAEGERLKEATNINKSLSTLGLVIMNLVNVSNGKSLHVPYRDSKLTFLLQDSLGGNSKTTIIANISPSSCNSLETLSTLKFAQRAKFIKNHATINEDASGDVLAMRMQIQQLKNEVSRLKNVISGGTENRGDDAWTVSFPGSPGSFKWEGIQGSFSPVTAVKRISNKKEYEVALVGAFRRGMDKDITLQTLTAESQAALQLAKQRGDEIQGLKMRLRFREAAIKRLEGVASGKISAETHLLKEKEEHLKELEVLRSQVDRNQEVTRFAMENLRLKEEIRRLKSFYEEGEQERMNEQIMILENKLLEALDWKLMHETQPSHDKGPSFDFMMDSQRDDDFFSLKDPVTPRCTEKTQFEFPLVTTPNVTHVSDQRELQTMVDAIAAASQREAEAHETAIVLSKENDELRAKLKMLIDDNNKLIELYDHAVADNRQNISRAEESQKNHVDQTEFTQKQIELRRLNENLEHQLAEMHEENDKLLGLYEKAMQEKDELSRVEESYQNHVNQTEFAQKEVELRRLIENLERQLAEMHEENDKLLGLYEKAMQERDESSRAENSQQSHVDQTVFAQKEVELQGLIENLERQLAEMHEENYKLLGLYEKAMQERDDLSRVEESQQNHVDQTEFAQKEVELQRLNENLEHQLVEMHEENDKLLGLYKKALQERDEFKRFFSSGGQNTQVHEGNKIQINDLLEDNLVEVNVKDDHIQCSSQTGEFLDPDEQMVDKLTSCGERTHVDNINNDLREKLDRVQEMLSKSSESVSVFTSLEREIIDIDRLSRNIREVKDDVLVKQKDYASTNLLFSNLKDRENTLERKLTALKHSMSSFSKSLGYFEQREAHARAKSHAASSHLKSKKNELTRVLTLKDEHERTLLKIQQSEAELKHSIAALKLKTEEEKKKREHDKVLLAVDNVNWQLAGKATELLKSEEEKTKLQLQMNQDQEKLVIIKKESEKMMKKLHDLDQEKQVIEFEIQKWSKSLEEIDTKLQSNSQEKQIVFDMKESGKTEFDNLFIDFQETLFEIKLKDEEVMILNEEMEMGMKRLEDLELERSVCMQKMSDIVEATRGGLLSEKVVEDLESICSSFMELRLVLER</sequence>